<evidence type="ECO:0000256" key="3">
    <source>
        <dbReference type="ARBA" id="ARBA00009381"/>
    </source>
</evidence>
<dbReference type="AlphaFoldDB" id="A0AAW7YQL4"/>
<evidence type="ECO:0000256" key="10">
    <source>
        <dbReference type="PIRSR" id="PIRSR600101-2"/>
    </source>
</evidence>
<evidence type="ECO:0000256" key="7">
    <source>
        <dbReference type="ARBA" id="ARBA00023315"/>
    </source>
</evidence>
<evidence type="ECO:0000256" key="2">
    <source>
        <dbReference type="ARBA" id="ARBA00001089"/>
    </source>
</evidence>
<dbReference type="Proteomes" id="UP001170310">
    <property type="component" value="Unassembled WGS sequence"/>
</dbReference>
<dbReference type="PANTHER" id="PTHR43199:SF1">
    <property type="entry name" value="GLUTATHIONE HYDROLASE PROENZYME"/>
    <property type="match status" value="1"/>
</dbReference>
<keyword evidence="11" id="KW-0317">Glutathione biosynthesis</keyword>
<evidence type="ECO:0000256" key="11">
    <source>
        <dbReference type="RuleBase" id="RU368036"/>
    </source>
</evidence>
<organism evidence="12 13">
    <name type="scientific">Staphylococcus pasteuri_A</name>
    <dbReference type="NCBI Taxonomy" id="3062664"/>
    <lineage>
        <taxon>Bacteria</taxon>
        <taxon>Bacillati</taxon>
        <taxon>Bacillota</taxon>
        <taxon>Bacilli</taxon>
        <taxon>Bacillales</taxon>
        <taxon>Staphylococcaceae</taxon>
        <taxon>Staphylococcus</taxon>
    </lineage>
</organism>
<feature type="binding site" evidence="10">
    <location>
        <position position="451"/>
    </location>
    <ligand>
        <name>L-glutamate</name>
        <dbReference type="ChEBI" id="CHEBI:29985"/>
    </ligand>
</feature>
<evidence type="ECO:0000256" key="6">
    <source>
        <dbReference type="ARBA" id="ARBA00023145"/>
    </source>
</evidence>
<evidence type="ECO:0000313" key="13">
    <source>
        <dbReference type="Proteomes" id="UP001170310"/>
    </source>
</evidence>
<dbReference type="NCBIfam" id="TIGR00066">
    <property type="entry name" value="g_glut_trans"/>
    <property type="match status" value="1"/>
</dbReference>
<dbReference type="PANTHER" id="PTHR43199">
    <property type="entry name" value="GLUTATHIONE HYDROLASE"/>
    <property type="match status" value="1"/>
</dbReference>
<evidence type="ECO:0000256" key="1">
    <source>
        <dbReference type="ARBA" id="ARBA00001049"/>
    </source>
</evidence>
<dbReference type="Gene3D" id="1.10.246.130">
    <property type="match status" value="1"/>
</dbReference>
<proteinExistence type="inferred from homology"/>
<keyword evidence="5 11" id="KW-0378">Hydrolase</keyword>
<comment type="catalytic activity">
    <reaction evidence="1 11">
        <text>an S-substituted glutathione + H2O = an S-substituted L-cysteinylglycine + L-glutamate</text>
        <dbReference type="Rhea" id="RHEA:59468"/>
        <dbReference type="ChEBI" id="CHEBI:15377"/>
        <dbReference type="ChEBI" id="CHEBI:29985"/>
        <dbReference type="ChEBI" id="CHEBI:90779"/>
        <dbReference type="ChEBI" id="CHEBI:143103"/>
        <dbReference type="EC" id="3.4.19.13"/>
    </reaction>
</comment>
<dbReference type="EC" id="3.4.19.13" evidence="11"/>
<dbReference type="InterPro" id="IPR051792">
    <property type="entry name" value="GGT_bact"/>
</dbReference>
<evidence type="ECO:0000313" key="12">
    <source>
        <dbReference type="EMBL" id="MDO6573538.1"/>
    </source>
</evidence>
<comment type="similarity">
    <text evidence="3 11">Belongs to the gamma-glutamyltransferase family.</text>
</comment>
<dbReference type="PRINTS" id="PR01210">
    <property type="entry name" value="GGTRANSPTASE"/>
</dbReference>
<keyword evidence="13" id="KW-1185">Reference proteome</keyword>
<reference evidence="12" key="1">
    <citation type="submission" date="2023-07" db="EMBL/GenBank/DDBJ databases">
        <title>Genome content predicts the carbon catabolic preferences of heterotrophic bacteria.</title>
        <authorList>
            <person name="Gralka M."/>
        </authorList>
    </citation>
    <scope>NUCLEOTIDE SEQUENCE</scope>
    <source>
        <strain evidence="12">E2R20</strain>
    </source>
</reference>
<dbReference type="GO" id="GO:0006751">
    <property type="term" value="P:glutathione catabolic process"/>
    <property type="evidence" value="ECO:0007669"/>
    <property type="project" value="UniProtKB-UniRule"/>
</dbReference>
<gene>
    <name evidence="12" type="primary">ggt</name>
    <name evidence="12" type="ORF">Q4528_05130</name>
</gene>
<dbReference type="InterPro" id="IPR043138">
    <property type="entry name" value="GGT_lsub"/>
</dbReference>
<dbReference type="InterPro" id="IPR043137">
    <property type="entry name" value="GGT_ssub_C"/>
</dbReference>
<dbReference type="EMBL" id="JAUOQO010000004">
    <property type="protein sequence ID" value="MDO6573538.1"/>
    <property type="molecule type" value="Genomic_DNA"/>
</dbReference>
<dbReference type="GO" id="GO:0036374">
    <property type="term" value="F:glutathione hydrolase activity"/>
    <property type="evidence" value="ECO:0007669"/>
    <property type="project" value="UniProtKB-UniRule"/>
</dbReference>
<name>A0AAW7YQL4_9STAP</name>
<dbReference type="GO" id="GO:0103068">
    <property type="term" value="F:leukotriene C4 gamma-glutamyl transferase activity"/>
    <property type="evidence" value="ECO:0007669"/>
    <property type="project" value="UniProtKB-EC"/>
</dbReference>
<dbReference type="GO" id="GO:0006750">
    <property type="term" value="P:glutathione biosynthetic process"/>
    <property type="evidence" value="ECO:0007669"/>
    <property type="project" value="UniProtKB-KW"/>
</dbReference>
<sequence length="670" mass="75849">MSDTHFKYQLTSQEGLVSVSHPLAAKVGKDILDKGGTAIDAVIAIQLVLNVVEPFTSGLGGGGYLLYYDNTSGDLTIFDARETAPSNVDKHFYLDEKGHYKSFLELTTHGSIVGVPGIAKLFEYLHKHYCKLNLADLINPAIELAEHGHRANWAIEKYSQQQLKRINKYAETRRAFTKKDDDYIHDGDWIKSPEIARTLRLLRDKGFGAFYTGNIAKQLVNVVNKYGGTINEEDLKHYNIRIKQPITAQYRGYQIHSMGPSSSGGITLIQILKILESFDLKSMGARSTDYLHHLVQAMQIAYSDRAKYIADEDFYDVPVSELIDEGYLKQRSEIINQHIANFNIEHGELSNSSRVESHTHIDENHTETTHFSVTDRFGNVASFTTSIGMIYGSGITVPGYGVLLNTTMDGFDVISGGINEIEPHKRPLSNMAPTIITENGKPIMEVGAPGAISIIASVVQTIINVLDFGMSIQEAIDEPRIYTSNPSRIEWEPQFDQTLILKLIAKGHAFEHRPDPYIGDVHGLQFLENGVIGGADNTREGTVAGGPIYDVREKENDLNIDDFTQYHIEYNHVRLPLFKNQIIKEHGDFWLRNDVVELLFDINEKDYEVEYFIEKQGQDSRFINIEQLAHQLNYQFHKTENGISIYKDTQQRITETQAKYYRYDRDSITR</sequence>
<feature type="active site" description="Nucleophile" evidence="9">
    <location>
        <position position="368"/>
    </location>
</feature>
<keyword evidence="7 11" id="KW-0012">Acyltransferase</keyword>
<feature type="binding site" evidence="10">
    <location>
        <position position="81"/>
    </location>
    <ligand>
        <name>L-glutamate</name>
        <dbReference type="ChEBI" id="CHEBI:29985"/>
    </ligand>
</feature>
<keyword evidence="6 11" id="KW-0865">Zymogen</keyword>
<dbReference type="EC" id="2.3.2.2" evidence="11"/>
<comment type="PTM">
    <text evidence="11">Cleaved by autocatalysis into a large and a small subunit.</text>
</comment>
<evidence type="ECO:0000256" key="4">
    <source>
        <dbReference type="ARBA" id="ARBA00022679"/>
    </source>
</evidence>
<dbReference type="Pfam" id="PF01019">
    <property type="entry name" value="G_glu_transpept"/>
    <property type="match status" value="1"/>
</dbReference>
<comment type="catalytic activity">
    <reaction evidence="2 11">
        <text>glutathione + H2O = L-cysteinylglycine + L-glutamate</text>
        <dbReference type="Rhea" id="RHEA:28807"/>
        <dbReference type="ChEBI" id="CHEBI:15377"/>
        <dbReference type="ChEBI" id="CHEBI:29985"/>
        <dbReference type="ChEBI" id="CHEBI:57925"/>
        <dbReference type="ChEBI" id="CHEBI:61694"/>
        <dbReference type="EC" id="3.4.19.13"/>
    </reaction>
</comment>
<dbReference type="Gene3D" id="3.60.20.40">
    <property type="match status" value="1"/>
</dbReference>
<evidence type="ECO:0000256" key="8">
    <source>
        <dbReference type="ARBA" id="ARBA00047417"/>
    </source>
</evidence>
<keyword evidence="4 11" id="KW-0808">Transferase</keyword>
<dbReference type="RefSeq" id="WP_046467247.1">
    <property type="nucleotide sequence ID" value="NZ_JAUOQO010000004.1"/>
</dbReference>
<accession>A0AAW7YQL4</accession>
<dbReference type="SUPFAM" id="SSF56235">
    <property type="entry name" value="N-terminal nucleophile aminohydrolases (Ntn hydrolases)"/>
    <property type="match status" value="1"/>
</dbReference>
<comment type="caution">
    <text evidence="12">The sequence shown here is derived from an EMBL/GenBank/DDBJ whole genome shotgun (WGS) entry which is preliminary data.</text>
</comment>
<protein>
    <recommendedName>
        <fullName evidence="11">Glutathione hydrolase proenzyme</fullName>
        <ecNumber evidence="11">2.3.2.2</ecNumber>
        <ecNumber evidence="11">3.4.19.13</ecNumber>
    </recommendedName>
    <component>
        <recommendedName>
            <fullName evidence="11">Glutathione hydrolase large chain</fullName>
        </recommendedName>
    </component>
    <component>
        <recommendedName>
            <fullName evidence="11">Glutathione hydrolase small chain</fullName>
        </recommendedName>
    </component>
</protein>
<evidence type="ECO:0000256" key="5">
    <source>
        <dbReference type="ARBA" id="ARBA00022801"/>
    </source>
</evidence>
<comment type="catalytic activity">
    <reaction evidence="8 11">
        <text>an N-terminal (5-L-glutamyl)-[peptide] + an alpha-amino acid = 5-L-glutamyl amino acid + an N-terminal L-alpha-aminoacyl-[peptide]</text>
        <dbReference type="Rhea" id="RHEA:23904"/>
        <dbReference type="Rhea" id="RHEA-COMP:9780"/>
        <dbReference type="Rhea" id="RHEA-COMP:9795"/>
        <dbReference type="ChEBI" id="CHEBI:77644"/>
        <dbReference type="ChEBI" id="CHEBI:78597"/>
        <dbReference type="ChEBI" id="CHEBI:78599"/>
        <dbReference type="ChEBI" id="CHEBI:78608"/>
        <dbReference type="EC" id="2.3.2.2"/>
    </reaction>
</comment>
<dbReference type="InterPro" id="IPR029055">
    <property type="entry name" value="Ntn_hydrolases_N"/>
</dbReference>
<evidence type="ECO:0000256" key="9">
    <source>
        <dbReference type="PIRSR" id="PIRSR600101-1"/>
    </source>
</evidence>
<comment type="pathway">
    <text evidence="11">Sulfur metabolism; glutathione metabolism.</text>
</comment>
<comment type="subunit">
    <text evidence="11">This enzyme consists of two polypeptide chains, which are synthesized in precursor form from a single polypeptide.</text>
</comment>
<dbReference type="InterPro" id="IPR000101">
    <property type="entry name" value="GGT_peptidase"/>
</dbReference>